<feature type="domain" description="HTH merR-type" evidence="1">
    <location>
        <begin position="13"/>
        <end position="82"/>
    </location>
</feature>
<dbReference type="AlphaFoldDB" id="A0A2S6AIR1"/>
<dbReference type="PROSITE" id="PS50937">
    <property type="entry name" value="HTH_MERR_2"/>
    <property type="match status" value="1"/>
</dbReference>
<evidence type="ECO:0000313" key="3">
    <source>
        <dbReference type="Proteomes" id="UP000239874"/>
    </source>
</evidence>
<dbReference type="InterPro" id="IPR000551">
    <property type="entry name" value="MerR-type_HTH_dom"/>
</dbReference>
<organism evidence="2 3">
    <name type="scientific">Nocardia nova</name>
    <dbReference type="NCBI Taxonomy" id="37330"/>
    <lineage>
        <taxon>Bacteria</taxon>
        <taxon>Bacillati</taxon>
        <taxon>Actinomycetota</taxon>
        <taxon>Actinomycetes</taxon>
        <taxon>Mycobacteriales</taxon>
        <taxon>Nocardiaceae</taxon>
        <taxon>Nocardia</taxon>
    </lineage>
</organism>
<proteinExistence type="predicted"/>
<dbReference type="GO" id="GO:0003677">
    <property type="term" value="F:DNA binding"/>
    <property type="evidence" value="ECO:0007669"/>
    <property type="project" value="InterPro"/>
</dbReference>
<dbReference type="GO" id="GO:0006355">
    <property type="term" value="P:regulation of DNA-templated transcription"/>
    <property type="evidence" value="ECO:0007669"/>
    <property type="project" value="InterPro"/>
</dbReference>
<dbReference type="Gene3D" id="1.10.1660.10">
    <property type="match status" value="1"/>
</dbReference>
<dbReference type="OrthoDB" id="9800334at2"/>
<gene>
    <name evidence="2" type="ORF">C5E45_27120</name>
</gene>
<name>A0A2S6AIR1_9NOCA</name>
<dbReference type="SUPFAM" id="SSF46955">
    <property type="entry name" value="Putative DNA-binding domain"/>
    <property type="match status" value="1"/>
</dbReference>
<dbReference type="InterPro" id="IPR036594">
    <property type="entry name" value="Meth_synthase_dom"/>
</dbReference>
<dbReference type="InterPro" id="IPR009061">
    <property type="entry name" value="DNA-bd_dom_put_sf"/>
</dbReference>
<dbReference type="Gene3D" id="1.10.1240.10">
    <property type="entry name" value="Methionine synthase domain"/>
    <property type="match status" value="1"/>
</dbReference>
<accession>A0A2S6AIR1</accession>
<dbReference type="CDD" id="cd01104">
    <property type="entry name" value="HTH_MlrA-CarA"/>
    <property type="match status" value="1"/>
</dbReference>
<dbReference type="Proteomes" id="UP000239874">
    <property type="component" value="Unassembled WGS sequence"/>
</dbReference>
<evidence type="ECO:0000313" key="2">
    <source>
        <dbReference type="EMBL" id="PPJ35130.1"/>
    </source>
</evidence>
<sequence length="293" mass="31170">MSADSPPDNDATGFSVRTVAERIGIPTATLRSWNQRYGIGPSQHRRGRHRLYSEADIARLERMVVLVRGGSSPARAAESVRAPLPVAEDHTSLLEAAFASDPTTLQSLLLAHIRTFGVVDTWDRLCRPAFAEIVERQGAGTGCIDVEHLLSWCITAALHQAVPPPADTSATPVLLACTSGEAHSLPLEVLRAALAEHDVPATMLGPNVPTPALGDALDRSTSESVAVLWSQQESTALLSAVRTCAERGTRVLLAGPGWEDVPAPDSAEIVKDLQSALTELTGVHPAEVSPQRQ</sequence>
<dbReference type="RefSeq" id="WP_104375141.1">
    <property type="nucleotide sequence ID" value="NZ_PSZC01000024.1"/>
</dbReference>
<dbReference type="EMBL" id="PSZC01000024">
    <property type="protein sequence ID" value="PPJ35130.1"/>
    <property type="molecule type" value="Genomic_DNA"/>
</dbReference>
<comment type="caution">
    <text evidence="2">The sequence shown here is derived from an EMBL/GenBank/DDBJ whole genome shotgun (WGS) entry which is preliminary data.</text>
</comment>
<dbReference type="Gene3D" id="3.40.50.280">
    <property type="entry name" value="Cobalamin-binding domain"/>
    <property type="match status" value="1"/>
</dbReference>
<dbReference type="Pfam" id="PF13411">
    <property type="entry name" value="MerR_1"/>
    <property type="match status" value="1"/>
</dbReference>
<evidence type="ECO:0000259" key="1">
    <source>
        <dbReference type="PROSITE" id="PS50937"/>
    </source>
</evidence>
<reference evidence="2 3" key="1">
    <citation type="submission" date="2018-02" db="EMBL/GenBank/DDBJ databases">
        <title>8 Nocardia nova and 1 Nocardia cyriacigeorgica strain used for evolution to TMP-SMX.</title>
        <authorList>
            <person name="Mehta H."/>
            <person name="Weng J."/>
            <person name="Shamoo Y."/>
        </authorList>
    </citation>
    <scope>NUCLEOTIDE SEQUENCE [LARGE SCALE GENOMIC DNA]</scope>
    <source>
        <strain evidence="2 3">MDA3139</strain>
    </source>
</reference>
<protein>
    <submittedName>
        <fullName evidence="2">Helix-turn-helix-type transcriptional regulator</fullName>
    </submittedName>
</protein>